<gene>
    <name evidence="1" type="ORF">LY89DRAFT_747774</name>
</gene>
<dbReference type="InParanoid" id="A0A194XCE4"/>
<organism evidence="1 2">
    <name type="scientific">Mollisia scopiformis</name>
    <name type="common">Conifer needle endophyte fungus</name>
    <name type="synonym">Phialocephala scopiformis</name>
    <dbReference type="NCBI Taxonomy" id="149040"/>
    <lineage>
        <taxon>Eukaryota</taxon>
        <taxon>Fungi</taxon>
        <taxon>Dikarya</taxon>
        <taxon>Ascomycota</taxon>
        <taxon>Pezizomycotina</taxon>
        <taxon>Leotiomycetes</taxon>
        <taxon>Helotiales</taxon>
        <taxon>Mollisiaceae</taxon>
        <taxon>Mollisia</taxon>
    </lineage>
</organism>
<dbReference type="RefSeq" id="XP_018072195.1">
    <property type="nucleotide sequence ID" value="XM_018221134.1"/>
</dbReference>
<evidence type="ECO:0000313" key="1">
    <source>
        <dbReference type="EMBL" id="KUJ17840.1"/>
    </source>
</evidence>
<sequence>MPPHHRKGPQLQALLDLFATYELQLPSRVVLPNSPCSAAIDGLRCYSAFTCCLCTSCLTRSKHALEVHVSKAHQQKLAQQVEGSSWRECTIQTFFAEKQHIRYFVVDDAKEAAGASDASIKSLDSGEANFFKLVDEDVAIAEADAKAEANIVHGFDSHRSAVILWLRRTGIEEHTRGLKKDEMHASFAVPKTAESEPELFLMLEIMDEIFTEAYS</sequence>
<dbReference type="KEGG" id="psco:LY89DRAFT_747774"/>
<accession>A0A194XCE4</accession>
<evidence type="ECO:0000313" key="2">
    <source>
        <dbReference type="Proteomes" id="UP000070700"/>
    </source>
</evidence>
<protein>
    <submittedName>
        <fullName evidence="1">Uncharacterized protein</fullName>
    </submittedName>
</protein>
<dbReference type="GeneID" id="28830860"/>
<reference evidence="1 2" key="1">
    <citation type="submission" date="2015-10" db="EMBL/GenBank/DDBJ databases">
        <title>Full genome of DAOMC 229536 Phialocephala scopiformis, a fungal endophyte of spruce producing the potent anti-insectan compound rugulosin.</title>
        <authorList>
            <consortium name="DOE Joint Genome Institute"/>
            <person name="Walker A.K."/>
            <person name="Frasz S.L."/>
            <person name="Seifert K.A."/>
            <person name="Miller J.D."/>
            <person name="Mondo S.J."/>
            <person name="Labutti K."/>
            <person name="Lipzen A."/>
            <person name="Dockter R."/>
            <person name="Kennedy M."/>
            <person name="Grigoriev I.V."/>
            <person name="Spatafora J.W."/>
        </authorList>
    </citation>
    <scope>NUCLEOTIDE SEQUENCE [LARGE SCALE GENOMIC DNA]</scope>
    <source>
        <strain evidence="1 2">CBS 120377</strain>
    </source>
</reference>
<dbReference type="Proteomes" id="UP000070700">
    <property type="component" value="Unassembled WGS sequence"/>
</dbReference>
<dbReference type="EMBL" id="KQ947414">
    <property type="protein sequence ID" value="KUJ17840.1"/>
    <property type="molecule type" value="Genomic_DNA"/>
</dbReference>
<keyword evidence="2" id="KW-1185">Reference proteome</keyword>
<proteinExistence type="predicted"/>
<name>A0A194XCE4_MOLSC</name>
<dbReference type="OrthoDB" id="3547906at2759"/>
<dbReference type="AlphaFoldDB" id="A0A194XCE4"/>